<dbReference type="PANTHER" id="PTHR44653">
    <property type="entry name" value="DNAJ HOMOLOG SUBFAMILY C MEMBER 1"/>
    <property type="match status" value="1"/>
</dbReference>
<feature type="region of interest" description="Disordered" evidence="6">
    <location>
        <begin position="68"/>
        <end position="109"/>
    </location>
</feature>
<name>A0A0D2BGI5_9EURO</name>
<feature type="chain" id="PRO_5002239052" description="J domain-containing protein" evidence="8">
    <location>
        <begin position="21"/>
        <end position="419"/>
    </location>
</feature>
<keyword evidence="11" id="KW-1185">Reference proteome</keyword>
<gene>
    <name evidence="10" type="ORF">PV08_04945</name>
</gene>
<protein>
    <recommendedName>
        <fullName evidence="9">J domain-containing protein</fullName>
    </recommendedName>
</protein>
<reference evidence="10 11" key="1">
    <citation type="submission" date="2015-01" db="EMBL/GenBank/DDBJ databases">
        <title>The Genome Sequence of Exophiala spinifera CBS89968.</title>
        <authorList>
            <consortium name="The Broad Institute Genomics Platform"/>
            <person name="Cuomo C."/>
            <person name="de Hoog S."/>
            <person name="Gorbushina A."/>
            <person name="Stielow B."/>
            <person name="Teixiera M."/>
            <person name="Abouelleil A."/>
            <person name="Chapman S.B."/>
            <person name="Priest M."/>
            <person name="Young S.K."/>
            <person name="Wortman J."/>
            <person name="Nusbaum C."/>
            <person name="Birren B."/>
        </authorList>
    </citation>
    <scope>NUCLEOTIDE SEQUENCE [LARGE SCALE GENOMIC DNA]</scope>
    <source>
        <strain evidence="10 11">CBS 89968</strain>
    </source>
</reference>
<accession>A0A0D2BGI5</accession>
<evidence type="ECO:0000313" key="10">
    <source>
        <dbReference type="EMBL" id="KIW17750.1"/>
    </source>
</evidence>
<keyword evidence="3 7" id="KW-1133">Transmembrane helix</keyword>
<feature type="region of interest" description="Disordered" evidence="6">
    <location>
        <begin position="344"/>
        <end position="387"/>
    </location>
</feature>
<evidence type="ECO:0000256" key="2">
    <source>
        <dbReference type="ARBA" id="ARBA00022729"/>
    </source>
</evidence>
<dbReference type="PANTHER" id="PTHR44653:SF2">
    <property type="entry name" value="DNAJ HOMOLOG SUBFAMILY C MEMBER 1"/>
    <property type="match status" value="1"/>
</dbReference>
<dbReference type="InterPro" id="IPR036869">
    <property type="entry name" value="J_dom_sf"/>
</dbReference>
<organism evidence="10 11">
    <name type="scientific">Exophiala spinifera</name>
    <dbReference type="NCBI Taxonomy" id="91928"/>
    <lineage>
        <taxon>Eukaryota</taxon>
        <taxon>Fungi</taxon>
        <taxon>Dikarya</taxon>
        <taxon>Ascomycota</taxon>
        <taxon>Pezizomycotina</taxon>
        <taxon>Eurotiomycetes</taxon>
        <taxon>Chaetothyriomycetidae</taxon>
        <taxon>Chaetothyriales</taxon>
        <taxon>Herpotrichiellaceae</taxon>
        <taxon>Exophiala</taxon>
    </lineage>
</organism>
<dbReference type="SUPFAM" id="SSF46565">
    <property type="entry name" value="Chaperone J-domain"/>
    <property type="match status" value="1"/>
</dbReference>
<dbReference type="RefSeq" id="XP_016237966.1">
    <property type="nucleotide sequence ID" value="XM_016379289.1"/>
</dbReference>
<evidence type="ECO:0000259" key="9">
    <source>
        <dbReference type="PROSITE" id="PS50076"/>
    </source>
</evidence>
<dbReference type="SMART" id="SM00271">
    <property type="entry name" value="DnaJ"/>
    <property type="match status" value="1"/>
</dbReference>
<feature type="transmembrane region" description="Helical" evidence="7">
    <location>
        <begin position="169"/>
        <end position="190"/>
    </location>
</feature>
<proteinExistence type="predicted"/>
<evidence type="ECO:0000256" key="4">
    <source>
        <dbReference type="ARBA" id="ARBA00023136"/>
    </source>
</evidence>
<feature type="compositionally biased region" description="Basic and acidic residues" evidence="6">
    <location>
        <begin position="246"/>
        <end position="255"/>
    </location>
</feature>
<dbReference type="PROSITE" id="PS50076">
    <property type="entry name" value="DNAJ_2"/>
    <property type="match status" value="1"/>
</dbReference>
<dbReference type="GO" id="GO:0012505">
    <property type="term" value="C:endomembrane system"/>
    <property type="evidence" value="ECO:0007669"/>
    <property type="project" value="UniProtKB-SubCell"/>
</dbReference>
<dbReference type="Proteomes" id="UP000053328">
    <property type="component" value="Unassembled WGS sequence"/>
</dbReference>
<dbReference type="Pfam" id="PF00226">
    <property type="entry name" value="DnaJ"/>
    <property type="match status" value="1"/>
</dbReference>
<keyword evidence="4 7" id="KW-0472">Membrane</keyword>
<evidence type="ECO:0000256" key="5">
    <source>
        <dbReference type="ARBA" id="ARBA00037847"/>
    </source>
</evidence>
<dbReference type="InterPro" id="IPR001623">
    <property type="entry name" value="DnaJ_domain"/>
</dbReference>
<feature type="signal peptide" evidence="8">
    <location>
        <begin position="1"/>
        <end position="20"/>
    </location>
</feature>
<feature type="compositionally biased region" description="Low complexity" evidence="6">
    <location>
        <begin position="351"/>
        <end position="363"/>
    </location>
</feature>
<dbReference type="PRINTS" id="PR00625">
    <property type="entry name" value="JDOMAIN"/>
</dbReference>
<dbReference type="GeneID" id="27332028"/>
<feature type="domain" description="J" evidence="9">
    <location>
        <begin position="44"/>
        <end position="145"/>
    </location>
</feature>
<keyword evidence="1 7" id="KW-0812">Transmembrane</keyword>
<sequence>MRPRILHFFVVLSLVLLVAAWTKEDYEIFRLKDEVEAAEGPDISFYDFLGVKSSATVEEIGKAFRKKSRALHPDKAKHSFVASRSTPTPKKPGEKKKKSGVHASKGPSEREIQRFVKQAGERYSRLGVVANILKGPERERYDFFLKHGFPSWRGTGYYYSRYRPGLGTVLVGLFLVCGGGAHYFALVTGYKRQREFMERYIRHARKTAWGDESGIPGLAGVGQPVEVPVPAEEPDPTANLNRRQKREMERQNKKDKTSKKKPLPKATPANSSPSENRRRVTAENGKILIVDSVGKVFLEEEDEDGEIQEYLLDLDEIPKPTVWDTAVVRLPVWMYRKALNPFLKKGDPVTPEETSSPEPETLSGSIHSAVTEKLPTPDLSSSQISDSGFEIVDSSGIEKEIEKASAAAGIKKRGKKGKK</sequence>
<evidence type="ECO:0000256" key="3">
    <source>
        <dbReference type="ARBA" id="ARBA00022989"/>
    </source>
</evidence>
<dbReference type="VEuPathDB" id="FungiDB:PV08_04945"/>
<evidence type="ECO:0000313" key="11">
    <source>
        <dbReference type="Proteomes" id="UP000053328"/>
    </source>
</evidence>
<dbReference type="OrthoDB" id="413400at2759"/>
<dbReference type="Gene3D" id="1.10.287.110">
    <property type="entry name" value="DnaJ domain"/>
    <property type="match status" value="1"/>
</dbReference>
<comment type="subcellular location">
    <subcellularLocation>
        <location evidence="5">Endomembrane system</location>
        <topology evidence="5">Single-pass membrane protein</topology>
    </subcellularLocation>
</comment>
<dbReference type="CDD" id="cd06257">
    <property type="entry name" value="DnaJ"/>
    <property type="match status" value="1"/>
</dbReference>
<evidence type="ECO:0000256" key="1">
    <source>
        <dbReference type="ARBA" id="ARBA00022692"/>
    </source>
</evidence>
<evidence type="ECO:0000256" key="7">
    <source>
        <dbReference type="SAM" id="Phobius"/>
    </source>
</evidence>
<feature type="region of interest" description="Disordered" evidence="6">
    <location>
        <begin position="220"/>
        <end position="280"/>
    </location>
</feature>
<keyword evidence="2 8" id="KW-0732">Signal</keyword>
<dbReference type="EMBL" id="KN847494">
    <property type="protein sequence ID" value="KIW17750.1"/>
    <property type="molecule type" value="Genomic_DNA"/>
</dbReference>
<dbReference type="AlphaFoldDB" id="A0A0D2BGI5"/>
<evidence type="ECO:0000256" key="6">
    <source>
        <dbReference type="SAM" id="MobiDB-lite"/>
    </source>
</evidence>
<dbReference type="STRING" id="91928.A0A0D2BGI5"/>
<dbReference type="InterPro" id="IPR052606">
    <property type="entry name" value="DnaJ_domain_protein"/>
</dbReference>
<dbReference type="HOGENOM" id="CLU_037236_1_0_1"/>
<evidence type="ECO:0000256" key="8">
    <source>
        <dbReference type="SAM" id="SignalP"/>
    </source>
</evidence>